<dbReference type="InterPro" id="IPR001339">
    <property type="entry name" value="mRNA_cap_enzyme_adenylation"/>
</dbReference>
<dbReference type="GO" id="GO:0019205">
    <property type="term" value="F:nucleobase-containing compound kinase activity"/>
    <property type="evidence" value="ECO:0007669"/>
    <property type="project" value="InterPro"/>
</dbReference>
<dbReference type="Gene3D" id="3.30.470.30">
    <property type="entry name" value="DNA ligase/mRNA capping enzyme"/>
    <property type="match status" value="1"/>
</dbReference>
<keyword evidence="1" id="KW-0808">Transferase</keyword>
<protein>
    <recommendedName>
        <fullName evidence="5">mRNA capping enzyme adenylation domain-containing protein</fullName>
    </recommendedName>
</protein>
<keyword evidence="3" id="KW-0418">Kinase</keyword>
<evidence type="ECO:0000256" key="1">
    <source>
        <dbReference type="ARBA" id="ARBA00022679"/>
    </source>
</evidence>
<dbReference type="GO" id="GO:0006370">
    <property type="term" value="P:7-methylguanosine mRNA capping"/>
    <property type="evidence" value="ECO:0007669"/>
    <property type="project" value="InterPro"/>
</dbReference>
<feature type="domain" description="mRNA capping enzyme adenylation" evidence="5">
    <location>
        <begin position="234"/>
        <end position="402"/>
    </location>
</feature>
<evidence type="ECO:0000256" key="3">
    <source>
        <dbReference type="ARBA" id="ARBA00022777"/>
    </source>
</evidence>
<dbReference type="PANTHER" id="PTHR10367">
    <property type="entry name" value="MRNA-CAPPING ENZYME"/>
    <property type="match status" value="1"/>
</dbReference>
<proteinExistence type="predicted"/>
<dbReference type="PRINTS" id="PR00094">
    <property type="entry name" value="ADENYLTKNASE"/>
</dbReference>
<accession>A0A6C0IWR0</accession>
<dbReference type="Pfam" id="PF01331">
    <property type="entry name" value="mRNA_cap_enzyme"/>
    <property type="match status" value="1"/>
</dbReference>
<dbReference type="SUPFAM" id="SSF50249">
    <property type="entry name" value="Nucleic acid-binding proteins"/>
    <property type="match status" value="1"/>
</dbReference>
<sequence length="537" mass="61623">MKILFLIGRPNSGKTTQANLLAKAGNCLVVSPGDWLRSLSKNQHHDDLGSFVFHNWNHESLTPLVKDYLDKILETSELTVVVDGFPRNCAEVEALPSLCRGRPFLVIELQLCEEMTKERAKKRQRENDDTEIISDIRNQCYNTNIEAIKAELEKHHIEYVCLKCQRDMSAFDIHKQIVSTPIVKRIAIPPKPINATLARRYFTRAEAIISAIIIQRSMKMAQSTRLKKQFFGTHPISLTRENMNRVCTYPYLVSLKATGVRYMCCISDGFIYLLSRSMDVFVSFVASRDLDDFNNTLIDGELIGEQEAALFIVLDCLCYKGVNCMRKEIAERLQICRPLLEYYSDGHGGSFFMRQQGYVKRENLDTLLSTASSLPWAIDGIIFQPEKLPYRLGIDYNMFKWKPLGENSVDFYYNDENLGLYCKRSDAAKSSIFINGYDMIQFGRLLKSMKPNWLRDGMIIECAALPSTAHTEITIEDEEKELLKQYHNIIWLPRHARPDKTTGNIDWVAEGVVQSIIDDITQDEVQRLCSVPRRRPS</sequence>
<evidence type="ECO:0000256" key="2">
    <source>
        <dbReference type="ARBA" id="ARBA00022741"/>
    </source>
</evidence>
<dbReference type="InterPro" id="IPR027417">
    <property type="entry name" value="P-loop_NTPase"/>
</dbReference>
<evidence type="ECO:0000259" key="5">
    <source>
        <dbReference type="Pfam" id="PF01331"/>
    </source>
</evidence>
<dbReference type="PANTHER" id="PTHR10367:SF17">
    <property type="entry name" value="MRNA-CAPPING ENZYME"/>
    <property type="match status" value="1"/>
</dbReference>
<dbReference type="SUPFAM" id="SSF52540">
    <property type="entry name" value="P-loop containing nucleoside triphosphate hydrolases"/>
    <property type="match status" value="1"/>
</dbReference>
<reference evidence="6" key="1">
    <citation type="journal article" date="2020" name="Nature">
        <title>Giant virus diversity and host interactions through global metagenomics.</title>
        <authorList>
            <person name="Schulz F."/>
            <person name="Roux S."/>
            <person name="Paez-Espino D."/>
            <person name="Jungbluth S."/>
            <person name="Walsh D.A."/>
            <person name="Denef V.J."/>
            <person name="McMahon K.D."/>
            <person name="Konstantinidis K.T."/>
            <person name="Eloe-Fadrosh E.A."/>
            <person name="Kyrpides N.C."/>
            <person name="Woyke T."/>
        </authorList>
    </citation>
    <scope>NUCLEOTIDE SEQUENCE</scope>
    <source>
        <strain evidence="6">GVMAG-M-3300024510-1</strain>
    </source>
</reference>
<keyword evidence="2" id="KW-0547">Nucleotide-binding</keyword>
<dbReference type="Gene3D" id="3.40.50.300">
    <property type="entry name" value="P-loop containing nucleotide triphosphate hydrolases"/>
    <property type="match status" value="1"/>
</dbReference>
<dbReference type="AlphaFoldDB" id="A0A6C0IWR0"/>
<dbReference type="EMBL" id="MN740271">
    <property type="protein sequence ID" value="QHT96970.1"/>
    <property type="molecule type" value="Genomic_DNA"/>
</dbReference>
<evidence type="ECO:0000313" key="6">
    <source>
        <dbReference type="EMBL" id="QHT96970.1"/>
    </source>
</evidence>
<organism evidence="6">
    <name type="scientific">viral metagenome</name>
    <dbReference type="NCBI Taxonomy" id="1070528"/>
    <lineage>
        <taxon>unclassified sequences</taxon>
        <taxon>metagenomes</taxon>
        <taxon>organismal metagenomes</taxon>
    </lineage>
</organism>
<dbReference type="GO" id="GO:0005524">
    <property type="term" value="F:ATP binding"/>
    <property type="evidence" value="ECO:0007669"/>
    <property type="project" value="InterPro"/>
</dbReference>
<evidence type="ECO:0000256" key="4">
    <source>
        <dbReference type="ARBA" id="ARBA00044624"/>
    </source>
</evidence>
<dbReference type="InterPro" id="IPR012340">
    <property type="entry name" value="NA-bd_OB-fold"/>
</dbReference>
<dbReference type="GO" id="GO:0004484">
    <property type="term" value="F:mRNA guanylyltransferase activity"/>
    <property type="evidence" value="ECO:0007669"/>
    <property type="project" value="UniProtKB-EC"/>
</dbReference>
<dbReference type="Gene3D" id="2.40.50.140">
    <property type="entry name" value="Nucleic acid-binding proteins"/>
    <property type="match status" value="1"/>
</dbReference>
<dbReference type="InterPro" id="IPR000850">
    <property type="entry name" value="Adenylat/UMP-CMP_kin"/>
</dbReference>
<name>A0A6C0IWR0_9ZZZZ</name>
<dbReference type="Pfam" id="PF13207">
    <property type="entry name" value="AAA_17"/>
    <property type="match status" value="1"/>
</dbReference>
<dbReference type="SUPFAM" id="SSF56091">
    <property type="entry name" value="DNA ligase/mRNA capping enzyme, catalytic domain"/>
    <property type="match status" value="1"/>
</dbReference>
<comment type="catalytic activity">
    <reaction evidence="4">
        <text>a 5'-end diphospho-ribonucleoside in mRNA + GTP + H(+) = a 5'-end (5'-triphosphoguanosine)-ribonucleoside in mRNA + diphosphate</text>
        <dbReference type="Rhea" id="RHEA:67012"/>
        <dbReference type="Rhea" id="RHEA-COMP:17165"/>
        <dbReference type="Rhea" id="RHEA-COMP:17166"/>
        <dbReference type="ChEBI" id="CHEBI:15378"/>
        <dbReference type="ChEBI" id="CHEBI:33019"/>
        <dbReference type="ChEBI" id="CHEBI:37565"/>
        <dbReference type="ChEBI" id="CHEBI:167616"/>
        <dbReference type="ChEBI" id="CHEBI:167617"/>
        <dbReference type="EC" id="2.7.7.50"/>
    </reaction>
    <physiologicalReaction direction="left-to-right" evidence="4">
        <dbReference type="Rhea" id="RHEA:67013"/>
    </physiologicalReaction>
</comment>
<dbReference type="InterPro" id="IPR051029">
    <property type="entry name" value="mRNA_Capping_Enz/RNA_Phosphat"/>
</dbReference>